<dbReference type="Pfam" id="PF09643">
    <property type="entry name" value="YopX"/>
    <property type="match status" value="1"/>
</dbReference>
<dbReference type="SUPFAM" id="SSF159006">
    <property type="entry name" value="YopX-like"/>
    <property type="match status" value="1"/>
</dbReference>
<evidence type="ECO:0000313" key="3">
    <source>
        <dbReference type="Proteomes" id="UP000223366"/>
    </source>
</evidence>
<gene>
    <name evidence="2" type="ORF">COK99_01440</name>
</gene>
<dbReference type="InterPro" id="IPR023385">
    <property type="entry name" value="YopX-like_C"/>
</dbReference>
<reference evidence="2 3" key="1">
    <citation type="submission" date="2017-09" db="EMBL/GenBank/DDBJ databases">
        <title>Large-scale bioinformatics analysis of Bacillus genomes uncovers conserved roles of natural products in bacterial physiology.</title>
        <authorList>
            <consortium name="Agbiome Team Llc"/>
            <person name="Bleich R.M."/>
            <person name="Grubbs K.J."/>
            <person name="Santa Maria K.C."/>
            <person name="Allen S.E."/>
            <person name="Farag S."/>
            <person name="Shank E.A."/>
            <person name="Bowers A."/>
        </authorList>
    </citation>
    <scope>NUCLEOTIDE SEQUENCE [LARGE SCALE GENOMIC DNA]</scope>
    <source>
        <strain evidence="2 3">AFS060060</strain>
    </source>
</reference>
<comment type="caution">
    <text evidence="2">The sequence shown here is derived from an EMBL/GenBank/DDBJ whole genome shotgun (WGS) entry which is preliminary data.</text>
</comment>
<proteinExistence type="predicted"/>
<dbReference type="RefSeq" id="WP_098685576.1">
    <property type="nucleotide sequence ID" value="NZ_NVDU01000003.1"/>
</dbReference>
<dbReference type="Proteomes" id="UP000223366">
    <property type="component" value="Unassembled WGS sequence"/>
</dbReference>
<dbReference type="AlphaFoldDB" id="A0A9X7BTW7"/>
<accession>A0A9X7BTW7</accession>
<feature type="domain" description="YopX protein" evidence="1">
    <location>
        <begin position="44"/>
        <end position="128"/>
    </location>
</feature>
<dbReference type="EMBL" id="NVDU01000003">
    <property type="protein sequence ID" value="PFV35712.1"/>
    <property type="molecule type" value="Genomic_DNA"/>
</dbReference>
<name>A0A9X7BTW7_BACTU</name>
<dbReference type="InterPro" id="IPR019096">
    <property type="entry name" value="YopX_protein"/>
</dbReference>
<protein>
    <recommendedName>
        <fullName evidence="1">YopX protein domain-containing protein</fullName>
    </recommendedName>
</protein>
<organism evidence="2 3">
    <name type="scientific">Bacillus thuringiensis</name>
    <dbReference type="NCBI Taxonomy" id="1428"/>
    <lineage>
        <taxon>Bacteria</taxon>
        <taxon>Bacillati</taxon>
        <taxon>Bacillota</taxon>
        <taxon>Bacilli</taxon>
        <taxon>Bacillales</taxon>
        <taxon>Bacillaceae</taxon>
        <taxon>Bacillus</taxon>
        <taxon>Bacillus cereus group</taxon>
    </lineage>
</organism>
<dbReference type="Gene3D" id="2.30.30.290">
    <property type="entry name" value="YopX-like domains"/>
    <property type="match status" value="1"/>
</dbReference>
<evidence type="ECO:0000259" key="1">
    <source>
        <dbReference type="Pfam" id="PF09643"/>
    </source>
</evidence>
<evidence type="ECO:0000313" key="2">
    <source>
        <dbReference type="EMBL" id="PFV35712.1"/>
    </source>
</evidence>
<sequence>MREIKCRGRDERGTWHYGYYVDGYMFDSMSGQAVKVPFIVQTQLERNVRVVAQTVGQYTGIEDKNGKGIYHKDIVRSHDGLLYIVEWDEKEAMFYYKDSYGDEDCDLRMSAVSFEVIGNEHDNPELLKN</sequence>